<evidence type="ECO:0000313" key="1">
    <source>
        <dbReference type="EMBL" id="KYD33806.1"/>
    </source>
</evidence>
<dbReference type="EMBL" id="LQYY01000085">
    <property type="protein sequence ID" value="KYD33806.1"/>
    <property type="molecule type" value="Genomic_DNA"/>
</dbReference>
<sequence length="40" mass="5028">MDFSHRFHTPYFPHQLRKNTHACFTIFSYSFRKIFENIFD</sequence>
<dbReference type="Proteomes" id="UP000075517">
    <property type="component" value="Unassembled WGS sequence"/>
</dbReference>
<reference evidence="1 2" key="1">
    <citation type="submission" date="2016-01" db="EMBL/GenBank/DDBJ databases">
        <title>Draft Genome Sequences of Seven Thermophilic Sporeformers Isolated from Foods.</title>
        <authorList>
            <person name="Berendsen E.M."/>
            <person name="Wells-Bennik M.H."/>
            <person name="Krawcyk A.O."/>
            <person name="De Jong A."/>
            <person name="Holsappel S."/>
            <person name="Eijlander R.T."/>
            <person name="Kuipers O.P."/>
        </authorList>
    </citation>
    <scope>NUCLEOTIDE SEQUENCE [LARGE SCALE GENOMIC DNA]</scope>
    <source>
        <strain evidence="1 2">B4114</strain>
    </source>
</reference>
<name>A0A150NAV5_GEOSE</name>
<dbReference type="AlphaFoldDB" id="A0A150NAV5"/>
<protein>
    <submittedName>
        <fullName evidence="1">Uncharacterized protein</fullName>
    </submittedName>
</protein>
<gene>
    <name evidence="1" type="ORF">B4114_2669</name>
</gene>
<accession>A0A150NAV5</accession>
<evidence type="ECO:0000313" key="2">
    <source>
        <dbReference type="Proteomes" id="UP000075517"/>
    </source>
</evidence>
<proteinExistence type="predicted"/>
<dbReference type="PATRIC" id="fig|1422.17.peg.290"/>
<comment type="caution">
    <text evidence="1">The sequence shown here is derived from an EMBL/GenBank/DDBJ whole genome shotgun (WGS) entry which is preliminary data.</text>
</comment>
<organism evidence="1 2">
    <name type="scientific">Geobacillus stearothermophilus</name>
    <name type="common">Bacillus stearothermophilus</name>
    <dbReference type="NCBI Taxonomy" id="1422"/>
    <lineage>
        <taxon>Bacteria</taxon>
        <taxon>Bacillati</taxon>
        <taxon>Bacillota</taxon>
        <taxon>Bacilli</taxon>
        <taxon>Bacillales</taxon>
        <taxon>Anoxybacillaceae</taxon>
        <taxon>Geobacillus</taxon>
    </lineage>
</organism>